<dbReference type="InterPro" id="IPR030395">
    <property type="entry name" value="GP_PDE_dom"/>
</dbReference>
<dbReference type="EMBL" id="CACSIO010000001">
    <property type="protein sequence ID" value="CAA0078494.1"/>
    <property type="molecule type" value="Genomic_DNA"/>
</dbReference>
<gene>
    <name evidence="2" type="primary">ugpQ_1</name>
    <name evidence="2" type="ORF">OPDIPICF_00002</name>
</gene>
<feature type="domain" description="GP-PDE" evidence="1">
    <location>
        <begin position="14"/>
        <end position="253"/>
    </location>
</feature>
<dbReference type="PROSITE" id="PS51704">
    <property type="entry name" value="GP_PDE"/>
    <property type="match status" value="1"/>
</dbReference>
<dbReference type="PANTHER" id="PTHR46211:SF1">
    <property type="entry name" value="GLYCEROPHOSPHODIESTER PHOSPHODIESTERASE, CYTOPLASMIC"/>
    <property type="match status" value="1"/>
</dbReference>
<dbReference type="Pfam" id="PF03009">
    <property type="entry name" value="GDPD"/>
    <property type="match status" value="1"/>
</dbReference>
<organism evidence="2 3">
    <name type="scientific">BD1-7 clade bacterium</name>
    <dbReference type="NCBI Taxonomy" id="2029982"/>
    <lineage>
        <taxon>Bacteria</taxon>
        <taxon>Pseudomonadati</taxon>
        <taxon>Pseudomonadota</taxon>
        <taxon>Gammaproteobacteria</taxon>
        <taxon>Cellvibrionales</taxon>
        <taxon>Spongiibacteraceae</taxon>
        <taxon>BD1-7 clade</taxon>
    </lineage>
</organism>
<dbReference type="AlphaFoldDB" id="A0A5S9MPT5"/>
<evidence type="ECO:0000313" key="3">
    <source>
        <dbReference type="Proteomes" id="UP000441399"/>
    </source>
</evidence>
<accession>A0A5S9MPT5</accession>
<dbReference type="GO" id="GO:0006629">
    <property type="term" value="P:lipid metabolic process"/>
    <property type="evidence" value="ECO:0007669"/>
    <property type="project" value="InterPro"/>
</dbReference>
<dbReference type="EC" id="3.1.4.46" evidence="2"/>
<keyword evidence="2" id="KW-0378">Hydrolase</keyword>
<dbReference type="InterPro" id="IPR017946">
    <property type="entry name" value="PLC-like_Pdiesterase_TIM-brl"/>
</dbReference>
<dbReference type="PANTHER" id="PTHR46211">
    <property type="entry name" value="GLYCEROPHOSPHORYL DIESTER PHOSPHODIESTERASE"/>
    <property type="match status" value="1"/>
</dbReference>
<dbReference type="OrthoDB" id="9795622at2"/>
<keyword evidence="3" id="KW-1185">Reference proteome</keyword>
<evidence type="ECO:0000259" key="1">
    <source>
        <dbReference type="PROSITE" id="PS51704"/>
    </source>
</evidence>
<reference evidence="2 3" key="1">
    <citation type="submission" date="2019-11" db="EMBL/GenBank/DDBJ databases">
        <authorList>
            <person name="Holert J."/>
        </authorList>
    </citation>
    <scope>NUCLEOTIDE SEQUENCE [LARGE SCALE GENOMIC DNA]</scope>
    <source>
        <strain evidence="2">SB11_3</strain>
    </source>
</reference>
<protein>
    <submittedName>
        <fullName evidence="2">Glycerophosphodiester phosphodiesterase, cytoplasmic</fullName>
        <ecNumber evidence="2">3.1.4.46</ecNumber>
    </submittedName>
</protein>
<evidence type="ECO:0000313" key="2">
    <source>
        <dbReference type="EMBL" id="CAA0078494.1"/>
    </source>
</evidence>
<proteinExistence type="predicted"/>
<name>A0A5S9MPT5_9GAMM</name>
<dbReference type="Proteomes" id="UP000441399">
    <property type="component" value="Unassembled WGS sequence"/>
</dbReference>
<dbReference type="GO" id="GO:0008889">
    <property type="term" value="F:glycerophosphodiester phosphodiesterase activity"/>
    <property type="evidence" value="ECO:0007669"/>
    <property type="project" value="UniProtKB-EC"/>
</dbReference>
<sequence>MSSKLSTPAVFTPEQFVAHRGLQSQYVENSLSGFQAAIAAGALHVEMDIQLSKDGVAMLYHDVTLDRVSGIKGSIFDFTCSHLTNLPASEPIRLGDRYASQTIAPLHALGEIAKQHPNVTFYIELKEDSIVRHGLDTCLSAIKNAIETFHHQCVLISFDPTAVLNAKQHFGFSQTGLVFRHWSKREALYTETHADIAYINYKRIRSTRITSSVPLVVYEVANPTLAKTLLQRGVAKIETFAIDRLIESLCQKT</sequence>
<dbReference type="SUPFAM" id="SSF51695">
    <property type="entry name" value="PLC-like phosphodiesterases"/>
    <property type="match status" value="1"/>
</dbReference>
<dbReference type="Gene3D" id="3.20.20.190">
    <property type="entry name" value="Phosphatidylinositol (PI) phosphodiesterase"/>
    <property type="match status" value="1"/>
</dbReference>